<organism evidence="2 3">
    <name type="scientific">Fulvivirga imtechensis AK7</name>
    <dbReference type="NCBI Taxonomy" id="1237149"/>
    <lineage>
        <taxon>Bacteria</taxon>
        <taxon>Pseudomonadati</taxon>
        <taxon>Bacteroidota</taxon>
        <taxon>Cytophagia</taxon>
        <taxon>Cytophagales</taxon>
        <taxon>Fulvivirgaceae</taxon>
        <taxon>Fulvivirga</taxon>
    </lineage>
</organism>
<evidence type="ECO:0000313" key="2">
    <source>
        <dbReference type="EMBL" id="ELR73367.1"/>
    </source>
</evidence>
<gene>
    <name evidence="2" type="ORF">C900_04219</name>
</gene>
<evidence type="ECO:0000313" key="3">
    <source>
        <dbReference type="Proteomes" id="UP000011135"/>
    </source>
</evidence>
<feature type="region of interest" description="Disordered" evidence="1">
    <location>
        <begin position="1"/>
        <end position="22"/>
    </location>
</feature>
<dbReference type="Proteomes" id="UP000011135">
    <property type="component" value="Unassembled WGS sequence"/>
</dbReference>
<dbReference type="EMBL" id="AMZN01000006">
    <property type="protein sequence ID" value="ELR73367.1"/>
    <property type="molecule type" value="Genomic_DNA"/>
</dbReference>
<sequence>MIPDAAEWGSGILIPDQSSKNKKEAENQLPFVIVAGRGEFSNFLEQNFSQILEGYAKIYKRE</sequence>
<dbReference type="AlphaFoldDB" id="L8K1N9"/>
<keyword evidence="3" id="KW-1185">Reference proteome</keyword>
<proteinExistence type="predicted"/>
<accession>L8K1N9</accession>
<dbReference type="STRING" id="1237149.C900_04219"/>
<name>L8K1N9_9BACT</name>
<evidence type="ECO:0000256" key="1">
    <source>
        <dbReference type="SAM" id="MobiDB-lite"/>
    </source>
</evidence>
<reference evidence="2 3" key="1">
    <citation type="submission" date="2012-12" db="EMBL/GenBank/DDBJ databases">
        <title>Genome assembly of Fulvivirga imtechensis AK7.</title>
        <authorList>
            <person name="Nupur N."/>
            <person name="Khatri I."/>
            <person name="Kumar R."/>
            <person name="Subramanian S."/>
            <person name="Pinnaka A."/>
        </authorList>
    </citation>
    <scope>NUCLEOTIDE SEQUENCE [LARGE SCALE GENOMIC DNA]</scope>
    <source>
        <strain evidence="2 3">AK7</strain>
    </source>
</reference>
<comment type="caution">
    <text evidence="2">The sequence shown here is derived from an EMBL/GenBank/DDBJ whole genome shotgun (WGS) entry which is preliminary data.</text>
</comment>
<protein>
    <submittedName>
        <fullName evidence="2">Uncharacterized protein</fullName>
    </submittedName>
</protein>